<dbReference type="AlphaFoldDB" id="A0A553PYR3"/>
<gene>
    <name evidence="2" type="ORF">DNTS_025583</name>
</gene>
<protein>
    <submittedName>
        <fullName evidence="2">Uncharacterized protein</fullName>
    </submittedName>
</protein>
<reference evidence="2 3" key="1">
    <citation type="journal article" date="2019" name="Sci. Data">
        <title>Hybrid genome assembly and annotation of Danionella translucida.</title>
        <authorList>
            <person name="Kadobianskyi M."/>
            <person name="Schulze L."/>
            <person name="Schuelke M."/>
            <person name="Judkewitz B."/>
        </authorList>
    </citation>
    <scope>NUCLEOTIDE SEQUENCE [LARGE SCALE GENOMIC DNA]</scope>
    <source>
        <strain evidence="2 3">Bolton</strain>
    </source>
</reference>
<dbReference type="Proteomes" id="UP000316079">
    <property type="component" value="Unassembled WGS sequence"/>
</dbReference>
<proteinExistence type="predicted"/>
<keyword evidence="3" id="KW-1185">Reference proteome</keyword>
<organism evidence="2 3">
    <name type="scientific">Danionella cerebrum</name>
    <dbReference type="NCBI Taxonomy" id="2873325"/>
    <lineage>
        <taxon>Eukaryota</taxon>
        <taxon>Metazoa</taxon>
        <taxon>Chordata</taxon>
        <taxon>Craniata</taxon>
        <taxon>Vertebrata</taxon>
        <taxon>Euteleostomi</taxon>
        <taxon>Actinopterygii</taxon>
        <taxon>Neopterygii</taxon>
        <taxon>Teleostei</taxon>
        <taxon>Ostariophysi</taxon>
        <taxon>Cypriniformes</taxon>
        <taxon>Danionidae</taxon>
        <taxon>Danioninae</taxon>
        <taxon>Danionella</taxon>
    </lineage>
</organism>
<evidence type="ECO:0000313" key="2">
    <source>
        <dbReference type="EMBL" id="TRY82822.1"/>
    </source>
</evidence>
<accession>A0A553PYR3</accession>
<evidence type="ECO:0000256" key="1">
    <source>
        <dbReference type="SAM" id="MobiDB-lite"/>
    </source>
</evidence>
<name>A0A553PYR3_9TELE</name>
<dbReference type="EMBL" id="SRMA01026535">
    <property type="protein sequence ID" value="TRY82822.1"/>
    <property type="molecule type" value="Genomic_DNA"/>
</dbReference>
<evidence type="ECO:0000313" key="3">
    <source>
        <dbReference type="Proteomes" id="UP000316079"/>
    </source>
</evidence>
<comment type="caution">
    <text evidence="2">The sequence shown here is derived from an EMBL/GenBank/DDBJ whole genome shotgun (WGS) entry which is preliminary data.</text>
</comment>
<feature type="region of interest" description="Disordered" evidence="1">
    <location>
        <begin position="312"/>
        <end position="346"/>
    </location>
</feature>
<feature type="compositionally biased region" description="Basic and acidic residues" evidence="1">
    <location>
        <begin position="329"/>
        <end position="346"/>
    </location>
</feature>
<sequence length="346" mass="38852">MKELKEVSRVCFTTSFLWPLLTHRLKVRMSLCVGLDHTEEGSCILCLQAETELPSPTSPYKALIVSAQTSVKELSLCVPSAHPQSKRICLRVGRPALFADRIMSESIALKDSPTYENLSINWSIVLKLPSTEFGDQCSSRPKTVAKSVPLPPRRLSLLFHLAQIPQIRRKGCAVENVPVRLEAALIDRVHVEAEDFHDVKLFRPVNKKYTFNCGTAGNSSRFLGLCGASLGPCRTLALRKRRDQSVCAVDPGRPGMERLRAKTSNTDTPERRWVEIGVLQTMHRREARVIAKPRLWRGNLSRFVMLMKPDISARSKRRAGSNSSALRLRRSEQQIPAREHSSPAQL</sequence>